<dbReference type="PANTHER" id="PTHR24408">
    <property type="entry name" value="ZINC FINGER PROTEIN"/>
    <property type="match status" value="1"/>
</dbReference>
<feature type="domain" description="C2H2-type" evidence="7">
    <location>
        <begin position="818"/>
        <end position="845"/>
    </location>
</feature>
<evidence type="ECO:0000256" key="6">
    <source>
        <dbReference type="SAM" id="MobiDB-lite"/>
    </source>
</evidence>
<dbReference type="PANTHER" id="PTHR24408:SF36">
    <property type="entry name" value="BTB DOMAIN-CONTAINING PROTEIN"/>
    <property type="match status" value="1"/>
</dbReference>
<feature type="domain" description="C2H2-type" evidence="7">
    <location>
        <begin position="1030"/>
        <end position="1057"/>
    </location>
</feature>
<keyword evidence="2" id="KW-0677">Repeat</keyword>
<evidence type="ECO:0000256" key="2">
    <source>
        <dbReference type="ARBA" id="ARBA00022737"/>
    </source>
</evidence>
<dbReference type="SMART" id="SM00355">
    <property type="entry name" value="ZnF_C2H2"/>
    <property type="match status" value="18"/>
</dbReference>
<name>A0A210R2X9_MIZYE</name>
<feature type="domain" description="C2H2-type" evidence="7">
    <location>
        <begin position="787"/>
        <end position="815"/>
    </location>
</feature>
<dbReference type="InterPro" id="IPR013087">
    <property type="entry name" value="Znf_C2H2_type"/>
</dbReference>
<keyword evidence="1" id="KW-0479">Metal-binding</keyword>
<dbReference type="GO" id="GO:0043565">
    <property type="term" value="F:sequence-specific DNA binding"/>
    <property type="evidence" value="ECO:0007669"/>
    <property type="project" value="TreeGrafter"/>
</dbReference>
<dbReference type="EMBL" id="NEDP02000690">
    <property type="protein sequence ID" value="OWF55369.1"/>
    <property type="molecule type" value="Genomic_DNA"/>
</dbReference>
<dbReference type="Pfam" id="PF00096">
    <property type="entry name" value="zf-C2H2"/>
    <property type="match status" value="4"/>
</dbReference>
<feature type="compositionally biased region" description="Polar residues" evidence="6">
    <location>
        <begin position="317"/>
        <end position="334"/>
    </location>
</feature>
<dbReference type="AlphaFoldDB" id="A0A210R2X9"/>
<dbReference type="Pfam" id="PF13912">
    <property type="entry name" value="zf-C2H2_6"/>
    <property type="match status" value="2"/>
</dbReference>
<feature type="domain" description="C2H2-type" evidence="7">
    <location>
        <begin position="1087"/>
        <end position="1115"/>
    </location>
</feature>
<feature type="domain" description="C2H2-type" evidence="7">
    <location>
        <begin position="995"/>
        <end position="1023"/>
    </location>
</feature>
<evidence type="ECO:0000256" key="5">
    <source>
        <dbReference type="PROSITE-ProRule" id="PRU00042"/>
    </source>
</evidence>
<accession>A0A210R2X9</accession>
<dbReference type="Gene3D" id="3.30.160.60">
    <property type="entry name" value="Classic Zinc Finger"/>
    <property type="match status" value="7"/>
</dbReference>
<feature type="domain" description="C2H2-type" evidence="7">
    <location>
        <begin position="845"/>
        <end position="872"/>
    </location>
</feature>
<keyword evidence="4" id="KW-0862">Zinc</keyword>
<evidence type="ECO:0000259" key="7">
    <source>
        <dbReference type="PROSITE" id="PS50157"/>
    </source>
</evidence>
<evidence type="ECO:0000256" key="1">
    <source>
        <dbReference type="ARBA" id="ARBA00022723"/>
    </source>
</evidence>
<dbReference type="PROSITE" id="PS00028">
    <property type="entry name" value="ZINC_FINGER_C2H2_1"/>
    <property type="match status" value="14"/>
</dbReference>
<proteinExistence type="predicted"/>
<gene>
    <name evidence="8" type="ORF">KP79_PYT21721</name>
</gene>
<comment type="caution">
    <text evidence="8">The sequence shown here is derived from an EMBL/GenBank/DDBJ whole genome shotgun (WGS) entry which is preliminary data.</text>
</comment>
<dbReference type="SUPFAM" id="SSF57667">
    <property type="entry name" value="beta-beta-alpha zinc fingers"/>
    <property type="match status" value="6"/>
</dbReference>
<feature type="domain" description="C2H2-type" evidence="7">
    <location>
        <begin position="1059"/>
        <end position="1086"/>
    </location>
</feature>
<dbReference type="PROSITE" id="PS50157">
    <property type="entry name" value="ZINC_FINGER_C2H2_2"/>
    <property type="match status" value="13"/>
</dbReference>
<feature type="region of interest" description="Disordered" evidence="6">
    <location>
        <begin position="307"/>
        <end position="334"/>
    </location>
</feature>
<reference evidence="8 9" key="1">
    <citation type="journal article" date="2017" name="Nat. Ecol. Evol.">
        <title>Scallop genome provides insights into evolution of bilaterian karyotype and development.</title>
        <authorList>
            <person name="Wang S."/>
            <person name="Zhang J."/>
            <person name="Jiao W."/>
            <person name="Li J."/>
            <person name="Xun X."/>
            <person name="Sun Y."/>
            <person name="Guo X."/>
            <person name="Huan P."/>
            <person name="Dong B."/>
            <person name="Zhang L."/>
            <person name="Hu X."/>
            <person name="Sun X."/>
            <person name="Wang J."/>
            <person name="Zhao C."/>
            <person name="Wang Y."/>
            <person name="Wang D."/>
            <person name="Huang X."/>
            <person name="Wang R."/>
            <person name="Lv J."/>
            <person name="Li Y."/>
            <person name="Zhang Z."/>
            <person name="Liu B."/>
            <person name="Lu W."/>
            <person name="Hui Y."/>
            <person name="Liang J."/>
            <person name="Zhou Z."/>
            <person name="Hou R."/>
            <person name="Li X."/>
            <person name="Liu Y."/>
            <person name="Li H."/>
            <person name="Ning X."/>
            <person name="Lin Y."/>
            <person name="Zhao L."/>
            <person name="Xing Q."/>
            <person name="Dou J."/>
            <person name="Li Y."/>
            <person name="Mao J."/>
            <person name="Guo H."/>
            <person name="Dou H."/>
            <person name="Li T."/>
            <person name="Mu C."/>
            <person name="Jiang W."/>
            <person name="Fu Q."/>
            <person name="Fu X."/>
            <person name="Miao Y."/>
            <person name="Liu J."/>
            <person name="Yu Q."/>
            <person name="Li R."/>
            <person name="Liao H."/>
            <person name="Li X."/>
            <person name="Kong Y."/>
            <person name="Jiang Z."/>
            <person name="Chourrout D."/>
            <person name="Li R."/>
            <person name="Bao Z."/>
        </authorList>
    </citation>
    <scope>NUCLEOTIDE SEQUENCE [LARGE SCALE GENOMIC DNA]</scope>
    <source>
        <strain evidence="8 9">PY_sf001</strain>
    </source>
</reference>
<dbReference type="GO" id="GO:0005634">
    <property type="term" value="C:nucleus"/>
    <property type="evidence" value="ECO:0007669"/>
    <property type="project" value="TreeGrafter"/>
</dbReference>
<feature type="domain" description="C2H2-type" evidence="7">
    <location>
        <begin position="936"/>
        <end position="963"/>
    </location>
</feature>
<keyword evidence="3 5" id="KW-0863">Zinc-finger</keyword>
<feature type="region of interest" description="Disordered" evidence="6">
    <location>
        <begin position="231"/>
        <end position="251"/>
    </location>
</feature>
<feature type="domain" description="C2H2-type" evidence="7">
    <location>
        <begin position="908"/>
        <end position="935"/>
    </location>
</feature>
<protein>
    <submittedName>
        <fullName evidence="8">Zinc finger protein 26</fullName>
    </submittedName>
</protein>
<dbReference type="GO" id="GO:0000981">
    <property type="term" value="F:DNA-binding transcription factor activity, RNA polymerase II-specific"/>
    <property type="evidence" value="ECO:0007669"/>
    <property type="project" value="TreeGrafter"/>
</dbReference>
<dbReference type="Proteomes" id="UP000242188">
    <property type="component" value="Unassembled WGS sequence"/>
</dbReference>
<feature type="domain" description="C2H2-type" evidence="7">
    <location>
        <begin position="651"/>
        <end position="679"/>
    </location>
</feature>
<dbReference type="OrthoDB" id="6255447at2759"/>
<feature type="compositionally biased region" description="Basic and acidic residues" evidence="6">
    <location>
        <begin position="722"/>
        <end position="733"/>
    </location>
</feature>
<feature type="region of interest" description="Disordered" evidence="6">
    <location>
        <begin position="703"/>
        <end position="735"/>
    </location>
</feature>
<feature type="domain" description="C2H2-type" evidence="7">
    <location>
        <begin position="1122"/>
        <end position="1150"/>
    </location>
</feature>
<sequence length="1249" mass="143014">MEWEESPTAGQSDEDSTSLGACVLCQCSNLLEGQNRWPVTSCVSGQTRVADVLHKKVPNCQFTDCDDSFVCNRCYTVLEKIVKKQEEAALMRQEGLKAELELKMLMPALQLQGFTKEQLNMSLLNKDTTETDYEDDKVAWFAMLTDSKSQQLVAHCSNRGAAFVDKNWEILKTFSQFCFSYNKEPSTQIDHNYSSKESAGDRELMDHKTDEHGTAEFAPFVPLVQSTSRRKKAVPVKAASSPRSSGENVVQPKPVAVRVGRRKREAKVKNVEPSSDTEVDLIAESAQPKSRRKSTRSALRLNLRTRKGIGPDKDKSYSSFAGYSTPKKTAAQNKQNKDFVPSHIDVFSLDHPGNKEVSEKILTTFQKIDPNEPSPETPRIQSKPWACLRCNHVTTCRKRALQHFRLMHDLRDLWSRFHVCQTMPEKGKENEDLQDQYRLHRPFLCVLCGRDYVNKSAEFHIAKDHPGITAKQIPLIIIKKDANPKLIILYLYGRYPITYLLDSKGRLQEIKKVDTSLLKQKVSFSFQEIKPSVPIGIDGECKEDEDNESVQKYQVEVSMHGCSLADNQPGNLAIFGSEEPNKPADDLSMLRTKLLERVGIGSGLPTKKTKIHLSNEIDQPRYTCKVCHAASNSKNIQEMHHITHPKQVGKWECTLCGERFTKANLILNHIGTFHNLLAPQALSHMKAIGVEFSAKLLYDQERTKHSDNEDEGTSSTLSEGAGNREGEGDKSVNENDETVCALPSTEDMNVWKRQLQELKCCELCCKPMKTDAALMKHMRLAHKIRNYRCPVCSMSFISYSYLLYHMEETHKASNYGNYLCTSCNRVFTCRNDFLHHCINHIKDNFRCNICNDVLMSADKLNLHVKGHYPKRALLDTPYVCPICNKIIKERKKVEMHLVTHCTTMIEAYRCTMCTKTCVTEQGLRMHMEGHKKNKEMVCHICGKVFKRPHRLRDHLRMHENPDPFKCRICQKMVASEEGMKRHIESVHSTTRKKEVVCHLCGKELASNFSLTMHLKLVHNPNKVKRQLKNRQCQYCNKVYSKPYQLTHHIDVHHAGRNFYPCKYCGETFSSRSLYRRHVDIHPEFKPWRCEFCPEKFVFQKTLIDHITKNHPGNENTKVEKRFVCKICGNTYGKLWSLRNHLDVEHNDKRQLGNFEKIRYYCHFCNRGFLYKTGVDIHMAKMHKDEVSVAEADMIAVEAVAHEETVAAVQAATNDTCVIEAPATITLEQEAAVHLLSQLQFQVEQSYVIQ</sequence>
<keyword evidence="9" id="KW-1185">Reference proteome</keyword>
<dbReference type="GO" id="GO:0008270">
    <property type="term" value="F:zinc ion binding"/>
    <property type="evidence" value="ECO:0007669"/>
    <property type="project" value="UniProtKB-KW"/>
</dbReference>
<dbReference type="InterPro" id="IPR036236">
    <property type="entry name" value="Znf_C2H2_sf"/>
</dbReference>
<evidence type="ECO:0000313" key="9">
    <source>
        <dbReference type="Proteomes" id="UP000242188"/>
    </source>
</evidence>
<organism evidence="8 9">
    <name type="scientific">Mizuhopecten yessoensis</name>
    <name type="common">Japanese scallop</name>
    <name type="synonym">Patinopecten yessoensis</name>
    <dbReference type="NCBI Taxonomy" id="6573"/>
    <lineage>
        <taxon>Eukaryota</taxon>
        <taxon>Metazoa</taxon>
        <taxon>Spiralia</taxon>
        <taxon>Lophotrochozoa</taxon>
        <taxon>Mollusca</taxon>
        <taxon>Bivalvia</taxon>
        <taxon>Autobranchia</taxon>
        <taxon>Pteriomorphia</taxon>
        <taxon>Pectinida</taxon>
        <taxon>Pectinoidea</taxon>
        <taxon>Pectinidae</taxon>
        <taxon>Mizuhopecten</taxon>
    </lineage>
</organism>
<feature type="domain" description="C2H2-type" evidence="7">
    <location>
        <begin position="1159"/>
        <end position="1187"/>
    </location>
</feature>
<evidence type="ECO:0000256" key="3">
    <source>
        <dbReference type="ARBA" id="ARBA00022771"/>
    </source>
</evidence>
<feature type="domain" description="C2H2-type" evidence="7">
    <location>
        <begin position="964"/>
        <end position="992"/>
    </location>
</feature>
<evidence type="ECO:0000256" key="4">
    <source>
        <dbReference type="ARBA" id="ARBA00022833"/>
    </source>
</evidence>
<evidence type="ECO:0000313" key="8">
    <source>
        <dbReference type="EMBL" id="OWF55369.1"/>
    </source>
</evidence>